<dbReference type="Gene3D" id="1.50.10.10">
    <property type="match status" value="1"/>
</dbReference>
<feature type="compositionally biased region" description="Low complexity" evidence="1">
    <location>
        <begin position="411"/>
        <end position="420"/>
    </location>
</feature>
<feature type="compositionally biased region" description="Basic and acidic residues" evidence="1">
    <location>
        <begin position="177"/>
        <end position="186"/>
    </location>
</feature>
<dbReference type="KEGG" id="fcy:FRACYDRAFT_249567"/>
<feature type="compositionally biased region" description="Low complexity" evidence="1">
    <location>
        <begin position="159"/>
        <end position="176"/>
    </location>
</feature>
<evidence type="ECO:0000259" key="2">
    <source>
        <dbReference type="Pfam" id="PF04685"/>
    </source>
</evidence>
<feature type="region of interest" description="Disordered" evidence="1">
    <location>
        <begin position="1"/>
        <end position="39"/>
    </location>
</feature>
<name>A0A1E7ES41_9STRA</name>
<dbReference type="Pfam" id="PF12215">
    <property type="entry name" value="Glyco_hydr_116N"/>
    <property type="match status" value="1"/>
</dbReference>
<feature type="region of interest" description="Disordered" evidence="1">
    <location>
        <begin position="411"/>
        <end position="436"/>
    </location>
</feature>
<accession>A0A1E7ES41</accession>
<feature type="compositionally biased region" description="Basic and acidic residues" evidence="1">
    <location>
        <begin position="135"/>
        <end position="152"/>
    </location>
</feature>
<dbReference type="PANTHER" id="PTHR12654">
    <property type="entry name" value="BILE ACID BETA-GLUCOSIDASE-RELATED"/>
    <property type="match status" value="1"/>
</dbReference>
<gene>
    <name evidence="4" type="ORF">FRACYDRAFT_249567</name>
</gene>
<feature type="compositionally biased region" description="Low complexity" evidence="1">
    <location>
        <begin position="324"/>
        <end position="333"/>
    </location>
</feature>
<dbReference type="OrthoDB" id="730489at2759"/>
<evidence type="ECO:0000313" key="4">
    <source>
        <dbReference type="EMBL" id="OEU08666.1"/>
    </source>
</evidence>
<dbReference type="SUPFAM" id="SSF48208">
    <property type="entry name" value="Six-hairpin glycosidases"/>
    <property type="match status" value="1"/>
</dbReference>
<feature type="region of interest" description="Disordered" evidence="1">
    <location>
        <begin position="217"/>
        <end position="242"/>
    </location>
</feature>
<evidence type="ECO:0000259" key="3">
    <source>
        <dbReference type="Pfam" id="PF12215"/>
    </source>
</evidence>
<evidence type="ECO:0000313" key="5">
    <source>
        <dbReference type="Proteomes" id="UP000095751"/>
    </source>
</evidence>
<dbReference type="GO" id="GO:0008422">
    <property type="term" value="F:beta-glucosidase activity"/>
    <property type="evidence" value="ECO:0007669"/>
    <property type="project" value="TreeGrafter"/>
</dbReference>
<feature type="compositionally biased region" description="Low complexity" evidence="1">
    <location>
        <begin position="217"/>
        <end position="228"/>
    </location>
</feature>
<protein>
    <submittedName>
        <fullName evidence="4">Uncharacterized protein</fullName>
    </submittedName>
</protein>
<keyword evidence="5" id="KW-1185">Reference proteome</keyword>
<dbReference type="AlphaFoldDB" id="A0A1E7ES41"/>
<dbReference type="InterPro" id="IPR052566">
    <property type="entry name" value="Non-lysos_glucosylceramidase"/>
</dbReference>
<dbReference type="Pfam" id="PF04685">
    <property type="entry name" value="DUF608"/>
    <property type="match status" value="1"/>
</dbReference>
<dbReference type="InterPro" id="IPR008928">
    <property type="entry name" value="6-hairpin_glycosidase_sf"/>
</dbReference>
<organism evidence="4 5">
    <name type="scientific">Fragilariopsis cylindrus CCMP1102</name>
    <dbReference type="NCBI Taxonomy" id="635003"/>
    <lineage>
        <taxon>Eukaryota</taxon>
        <taxon>Sar</taxon>
        <taxon>Stramenopiles</taxon>
        <taxon>Ochrophyta</taxon>
        <taxon>Bacillariophyta</taxon>
        <taxon>Bacillariophyceae</taxon>
        <taxon>Bacillariophycidae</taxon>
        <taxon>Bacillariales</taxon>
        <taxon>Bacillariaceae</taxon>
        <taxon>Fragilariopsis</taxon>
    </lineage>
</organism>
<feature type="region of interest" description="Disordered" evidence="1">
    <location>
        <begin position="324"/>
        <end position="368"/>
    </location>
</feature>
<dbReference type="PANTHER" id="PTHR12654:SF4">
    <property type="entry name" value="PB1 DOMAIN-CONTAINING PROTEIN"/>
    <property type="match status" value="1"/>
</dbReference>
<dbReference type="InterPro" id="IPR012341">
    <property type="entry name" value="6hp_glycosidase-like_sf"/>
</dbReference>
<proteinExistence type="predicted"/>
<dbReference type="InterPro" id="IPR024462">
    <property type="entry name" value="GH116_N"/>
</dbReference>
<feature type="domain" description="Glycosyl-hydrolase family 116 N-terminal" evidence="3">
    <location>
        <begin position="240"/>
        <end position="390"/>
    </location>
</feature>
<dbReference type="InterPro" id="IPR006775">
    <property type="entry name" value="GH116_catalytic"/>
</dbReference>
<reference evidence="4 5" key="1">
    <citation type="submission" date="2016-09" db="EMBL/GenBank/DDBJ databases">
        <title>Extensive genetic diversity and differential bi-allelic expression allows diatom success in the polar Southern Ocean.</title>
        <authorList>
            <consortium name="DOE Joint Genome Institute"/>
            <person name="Mock T."/>
            <person name="Otillar R.P."/>
            <person name="Strauss J."/>
            <person name="Dupont C."/>
            <person name="Frickenhaus S."/>
            <person name="Maumus F."/>
            <person name="Mcmullan M."/>
            <person name="Sanges R."/>
            <person name="Schmutz J."/>
            <person name="Toseland A."/>
            <person name="Valas R."/>
            <person name="Veluchamy A."/>
            <person name="Ward B.J."/>
            <person name="Allen A."/>
            <person name="Barry K."/>
            <person name="Falciatore A."/>
            <person name="Ferrante M."/>
            <person name="Fortunato A.E."/>
            <person name="Gloeckner G."/>
            <person name="Gruber A."/>
            <person name="Hipkin R."/>
            <person name="Janech M."/>
            <person name="Kroth P."/>
            <person name="Leese F."/>
            <person name="Lindquist E."/>
            <person name="Lyon B.R."/>
            <person name="Martin J."/>
            <person name="Mayer C."/>
            <person name="Parker M."/>
            <person name="Quesneville H."/>
            <person name="Raymond J."/>
            <person name="Uhlig C."/>
            <person name="Valentin K.U."/>
            <person name="Worden A.Z."/>
            <person name="Armbrust E.V."/>
            <person name="Bowler C."/>
            <person name="Green B."/>
            <person name="Moulton V."/>
            <person name="Van Oosterhout C."/>
            <person name="Grigoriev I."/>
        </authorList>
    </citation>
    <scope>NUCLEOTIDE SEQUENCE [LARGE SCALE GENOMIC DNA]</scope>
    <source>
        <strain evidence="4 5">CCMP1102</strain>
    </source>
</reference>
<dbReference type="GO" id="GO:0005975">
    <property type="term" value="P:carbohydrate metabolic process"/>
    <property type="evidence" value="ECO:0007669"/>
    <property type="project" value="InterPro"/>
</dbReference>
<sequence length="1050" mass="116737">MSAVYSSCEKHTTTAGGGRRRNGRERRREGGGVGDYNDDCCVNDNNNNNHNGDNEASAGKEMETTKIIEESKESLQKFDFPLGGFGCGNIILHGDGTLQGWDIQNQFTSKEYIPNHKLPSNYWCIAAIYDDDDTDDKKDDNDDEVRRDKDDNPTTTSHSVPRPSYLLRSSLSPRSSRSAEQKKEDPQTQQQRPRPPGIPSLQIEAKYPIATITYDIPQQQQQSSSQSSPSPPPQSSPTLPFPNLSIRMEALSPLIPTSTKVSSLPLAIFTFSIKNNHSTKSISFDLLQSTINFIGWDGYTDCSSSSSSFWNENINKPFVYQSTTNTSNTATRRSTTKVRNNGDDDNDTTNDNDNNGGGGSSFSFSVNKDKDKRVNDNRTCTGLFMYTQRDLKEHITSKGSIALSAITTNTKTNTRTPTTSTDDDYDHNQDHDETNSTTATNNIQLITGVTSENELFDKFALRDFDNPNTYPRTKPSKKGETYIGEITCTFVLSWHFPYRPSTSPRDNLPSTSIWGNQYNKWFTDAKDVACQFCDDQCTSTNDDYSPKIKKATLGTISLLELTRLYVKTLYGSTIPYEILESAASKLATMRSPTMFWIEPPPSTADDPNATGIVLGNEGNECCPLNCTHVYGYTTLLERLYPDLAKNMRRSDFILNFDLSSSSSESKSDDNDYYGNRDGNAGEGCTMRFGRQNGVGFGFALDGSLACVIKTYLVVLQSDPTLDFLKSVWPNVKKQMELLWTKPYLDPKDGVIYIAQQNTYDTAMEGANTYIGSYLIVALKATSIMASLMGDINFAKKCSKQVEISTTKYEELCWNSTYKYYIADVNETNCKNSYSIGCFIDQLCAIGLSTACGFGAIFDPTHEAQARQSILRNNKITESSSGSSLHRHYHTDHFYPGDSGIRVCTYPNGRLGKGMPYQNLVSSGFEYPLAAGMILDDNIEDAITYVNTIYDDDDRGFSAGTIQFQVLFGTTTLQSIHLKTSAHVVVATLFDNDHHHTKLNASIDPNGVVTFDSKITMNAGSILKLTLSSPCEELKTKLIKEELAFEPTQEY</sequence>
<dbReference type="InParanoid" id="A0A1E7ES41"/>
<feature type="domain" description="Glycosyl-hydrolase family 116 catalytic region" evidence="2">
    <location>
        <begin position="701"/>
        <end position="951"/>
    </location>
</feature>
<dbReference type="EMBL" id="KV784379">
    <property type="protein sequence ID" value="OEU08666.1"/>
    <property type="molecule type" value="Genomic_DNA"/>
</dbReference>
<dbReference type="Proteomes" id="UP000095751">
    <property type="component" value="Unassembled WGS sequence"/>
</dbReference>
<evidence type="ECO:0000256" key="1">
    <source>
        <dbReference type="SAM" id="MobiDB-lite"/>
    </source>
</evidence>
<feature type="region of interest" description="Disordered" evidence="1">
    <location>
        <begin position="131"/>
        <end position="200"/>
    </location>
</feature>